<keyword evidence="2" id="KW-1185">Reference proteome</keyword>
<dbReference type="EMBL" id="LR899990">
    <property type="protein sequence ID" value="CAD7243665.1"/>
    <property type="molecule type" value="Genomic_DNA"/>
</dbReference>
<gene>
    <name evidence="1" type="ORF">DSTB1V02_LOCUS3579</name>
</gene>
<dbReference type="AlphaFoldDB" id="A0A7R8X6D5"/>
<name>A0A7R8X6D5_9CRUS</name>
<evidence type="ECO:0008006" key="3">
    <source>
        <dbReference type="Google" id="ProtNLM"/>
    </source>
</evidence>
<reference evidence="1" key="1">
    <citation type="submission" date="2020-11" db="EMBL/GenBank/DDBJ databases">
        <authorList>
            <person name="Tran Van P."/>
        </authorList>
    </citation>
    <scope>NUCLEOTIDE SEQUENCE</scope>
</reference>
<accession>A0A7R8X6D5</accession>
<protein>
    <recommendedName>
        <fullName evidence="3">C-type lectin domain-containing protein</fullName>
    </recommendedName>
</protein>
<proteinExistence type="predicted"/>
<evidence type="ECO:0000313" key="1">
    <source>
        <dbReference type="EMBL" id="CAD7243665.1"/>
    </source>
</evidence>
<dbReference type="EMBL" id="CAJPEV010000473">
    <property type="protein sequence ID" value="CAG0885649.1"/>
    <property type="molecule type" value="Genomic_DNA"/>
</dbReference>
<sequence length="164" mass="18109">MQNSTCLSYSVTQGSTSVTCLLGKRFDEPRTAEAFSKFFYADMPIPAGYNLVAGTRSYVKMTLKTITGNAAETACKQDHAELVSSSNEAVYNYTKQLWKNQASSLNILVGGQSSLSAYYVAFPDAYIMNCGWVHNLLKEELTNALTSLELDTSRCLRNALKFPK</sequence>
<evidence type="ECO:0000313" key="2">
    <source>
        <dbReference type="Proteomes" id="UP000677054"/>
    </source>
</evidence>
<organism evidence="1">
    <name type="scientific">Darwinula stevensoni</name>
    <dbReference type="NCBI Taxonomy" id="69355"/>
    <lineage>
        <taxon>Eukaryota</taxon>
        <taxon>Metazoa</taxon>
        <taxon>Ecdysozoa</taxon>
        <taxon>Arthropoda</taxon>
        <taxon>Crustacea</taxon>
        <taxon>Oligostraca</taxon>
        <taxon>Ostracoda</taxon>
        <taxon>Podocopa</taxon>
        <taxon>Podocopida</taxon>
        <taxon>Darwinulocopina</taxon>
        <taxon>Darwinuloidea</taxon>
        <taxon>Darwinulidae</taxon>
        <taxon>Darwinula</taxon>
    </lineage>
</organism>
<dbReference type="Proteomes" id="UP000677054">
    <property type="component" value="Unassembled WGS sequence"/>
</dbReference>